<keyword evidence="1" id="KW-0812">Transmembrane</keyword>
<keyword evidence="1" id="KW-1133">Transmembrane helix</keyword>
<keyword evidence="4" id="KW-1185">Reference proteome</keyword>
<evidence type="ECO:0000256" key="1">
    <source>
        <dbReference type="SAM" id="Phobius"/>
    </source>
</evidence>
<dbReference type="STRING" id="1117647.M5M_11995"/>
<dbReference type="AlphaFoldDB" id="K4KMX1"/>
<sequence length="128" mass="14306">MSDSEAAAVRPGVKFSAHPAMFKARPFSFILSVLLCAVGIGFIILMVWYVKCKATKLEIIDNEVVLERGLLSKERIELNLESVRSVRVYQSFLNRITGVGRITVFTAGDNPEFEVDGIPDPNKFRELT</sequence>
<proteinExistence type="predicted"/>
<dbReference type="Proteomes" id="UP000000466">
    <property type="component" value="Chromosome"/>
</dbReference>
<dbReference type="InterPro" id="IPR005182">
    <property type="entry name" value="YdbS-like_PH"/>
</dbReference>
<dbReference type="PANTHER" id="PTHR37938">
    <property type="entry name" value="BLL0215 PROTEIN"/>
    <property type="match status" value="1"/>
</dbReference>
<dbReference type="HOGENOM" id="CLU_129817_0_0_6"/>
<protein>
    <recommendedName>
        <fullName evidence="2">YdbS-like PH domain-containing protein</fullName>
    </recommendedName>
</protein>
<organism evidence="3 4">
    <name type="scientific">Simiduia agarivorans (strain DSM 21679 / JCM 13881 / BCRC 17597 / SA1)</name>
    <dbReference type="NCBI Taxonomy" id="1117647"/>
    <lineage>
        <taxon>Bacteria</taxon>
        <taxon>Pseudomonadati</taxon>
        <taxon>Pseudomonadota</taxon>
        <taxon>Gammaproteobacteria</taxon>
        <taxon>Cellvibrionales</taxon>
        <taxon>Cellvibrionaceae</taxon>
        <taxon>Simiduia</taxon>
    </lineage>
</organism>
<evidence type="ECO:0000259" key="2">
    <source>
        <dbReference type="Pfam" id="PF03703"/>
    </source>
</evidence>
<dbReference type="PANTHER" id="PTHR37938:SF1">
    <property type="entry name" value="BLL0215 PROTEIN"/>
    <property type="match status" value="1"/>
</dbReference>
<evidence type="ECO:0000313" key="4">
    <source>
        <dbReference type="Proteomes" id="UP000000466"/>
    </source>
</evidence>
<name>K4KMX1_SIMAS</name>
<feature type="transmembrane region" description="Helical" evidence="1">
    <location>
        <begin position="29"/>
        <end position="50"/>
    </location>
</feature>
<dbReference type="KEGG" id="saga:M5M_11995"/>
<feature type="domain" description="YdbS-like PH" evidence="2">
    <location>
        <begin position="53"/>
        <end position="126"/>
    </location>
</feature>
<accession>K4KMX1</accession>
<dbReference type="EMBL" id="CP003746">
    <property type="protein sequence ID" value="AFU99570.2"/>
    <property type="molecule type" value="Genomic_DNA"/>
</dbReference>
<dbReference type="RefSeq" id="WP_015047735.1">
    <property type="nucleotide sequence ID" value="NC_018868.3"/>
</dbReference>
<keyword evidence="1" id="KW-0472">Membrane</keyword>
<gene>
    <name evidence="3" type="ordered locus">M5M_11995</name>
</gene>
<dbReference type="Pfam" id="PF03703">
    <property type="entry name" value="bPH_2"/>
    <property type="match status" value="1"/>
</dbReference>
<reference evidence="3 4" key="1">
    <citation type="journal article" date="2013" name="Genome Announc.">
        <title>Complete genome sequence of Simiduia agarivorans SA1(T), a marine bacterium able to degrade a variety of polysaccharides.</title>
        <authorList>
            <person name="Lin S.Y."/>
            <person name="Shieh W.Y."/>
            <person name="Chen J.S."/>
            <person name="Tang S.L."/>
        </authorList>
    </citation>
    <scope>NUCLEOTIDE SEQUENCE [LARGE SCALE GENOMIC DNA]</scope>
    <source>
        <strain evidence="4">DSM 21679 / JCM 13881 / BCRC 17597 / SA1</strain>
    </source>
</reference>
<dbReference type="eggNOG" id="COG3428">
    <property type="taxonomic scope" value="Bacteria"/>
</dbReference>
<evidence type="ECO:0000313" key="3">
    <source>
        <dbReference type="EMBL" id="AFU99570.2"/>
    </source>
</evidence>